<accession>A0ABY9JUN2</accession>
<dbReference type="RefSeq" id="WP_226538940.1">
    <property type="nucleotide sequence ID" value="NZ_CP129013.1"/>
</dbReference>
<gene>
    <name evidence="1" type="ORF">LC087_02605</name>
</gene>
<name>A0ABY9JUN2_9BACI</name>
<proteinExistence type="predicted"/>
<dbReference type="Gene3D" id="2.40.400.10">
    <property type="entry name" value="Acetoacetate decarboxylase-like"/>
    <property type="match status" value="1"/>
</dbReference>
<dbReference type="Proteomes" id="UP001197974">
    <property type="component" value="Chromosome"/>
</dbReference>
<dbReference type="Pfam" id="PF06314">
    <property type="entry name" value="ADC"/>
    <property type="match status" value="1"/>
</dbReference>
<protein>
    <submittedName>
        <fullName evidence="1">Acetoacetate decarboxylase family protein</fullName>
    </submittedName>
</protein>
<dbReference type="InterPro" id="IPR010451">
    <property type="entry name" value="Acetoacetate_decarboxylase"/>
</dbReference>
<sequence>MKPTFVYDDKLLENEDRFTDPFFKRYKLKPADQPLQLDKQIRKTYLFPTFYRDVTCSIAIFLCNYEQAEKLMPHPEIKPIKMPNNRSLVVFSSYIYNEVLGIQPYNEVAMSIPILVNPSRNPMVLPLVLENLFKNFGYYVFSMPVTSQENCIRGNEIWGLPKVVQEIDIYEEKEQVITIVKEYDGTPYLTLTLPSTGKQKKFDVTSNLYTVLNGDLLQNETSFQGDFTIQRNMRKLLSIENRSKAIKIGKSPHGDLLNQLQIEEEPLQVRFAKGMNSCFHLPNERYKAPINMG</sequence>
<organism evidence="1 2">
    <name type="scientific">Bacillus carboniphilus</name>
    <dbReference type="NCBI Taxonomy" id="86663"/>
    <lineage>
        <taxon>Bacteria</taxon>
        <taxon>Bacillati</taxon>
        <taxon>Bacillota</taxon>
        <taxon>Bacilli</taxon>
        <taxon>Bacillales</taxon>
        <taxon>Bacillaceae</taxon>
        <taxon>Bacillus</taxon>
    </lineage>
</organism>
<evidence type="ECO:0000313" key="1">
    <source>
        <dbReference type="EMBL" id="WLR43117.1"/>
    </source>
</evidence>
<dbReference type="InterPro" id="IPR023375">
    <property type="entry name" value="ADC_dom_sf"/>
</dbReference>
<keyword evidence="2" id="KW-1185">Reference proteome</keyword>
<reference evidence="1 2" key="1">
    <citation type="submission" date="2023-06" db="EMBL/GenBank/DDBJ databases">
        <title>Five Gram-positive bacteria isolated from mangrove sediments in Shenzhen, Guangdong, China.</title>
        <authorList>
            <person name="Yu S."/>
            <person name="Zheng W."/>
            <person name="Huang Y."/>
        </authorList>
    </citation>
    <scope>NUCLEOTIDE SEQUENCE [LARGE SCALE GENOMIC DNA]</scope>
    <source>
        <strain evidence="1 2">SaN35-3</strain>
    </source>
</reference>
<evidence type="ECO:0000313" key="2">
    <source>
        <dbReference type="Proteomes" id="UP001197974"/>
    </source>
</evidence>
<dbReference type="EMBL" id="CP129013">
    <property type="protein sequence ID" value="WLR43117.1"/>
    <property type="molecule type" value="Genomic_DNA"/>
</dbReference>
<dbReference type="SUPFAM" id="SSF160104">
    <property type="entry name" value="Acetoacetate decarboxylase-like"/>
    <property type="match status" value="1"/>
</dbReference>